<keyword evidence="1" id="KW-0472">Membrane</keyword>
<evidence type="ECO:0000256" key="1">
    <source>
        <dbReference type="SAM" id="Phobius"/>
    </source>
</evidence>
<feature type="non-terminal residue" evidence="2">
    <location>
        <position position="165"/>
    </location>
</feature>
<feature type="transmembrane region" description="Helical" evidence="1">
    <location>
        <begin position="17"/>
        <end position="39"/>
    </location>
</feature>
<protein>
    <submittedName>
        <fullName evidence="2">Uncharacterized protein</fullName>
    </submittedName>
</protein>
<dbReference type="AlphaFoldDB" id="A0A3B0VR43"/>
<accession>A0A3B0VR43</accession>
<reference evidence="2" key="1">
    <citation type="submission" date="2018-06" db="EMBL/GenBank/DDBJ databases">
        <authorList>
            <person name="Zhirakovskaya E."/>
        </authorList>
    </citation>
    <scope>NUCLEOTIDE SEQUENCE</scope>
</reference>
<gene>
    <name evidence="2" type="ORF">MNBD_CHLOROFLEXI01-1571</name>
</gene>
<evidence type="ECO:0000313" key="2">
    <source>
        <dbReference type="EMBL" id="VAW40917.1"/>
    </source>
</evidence>
<organism evidence="2">
    <name type="scientific">hydrothermal vent metagenome</name>
    <dbReference type="NCBI Taxonomy" id="652676"/>
    <lineage>
        <taxon>unclassified sequences</taxon>
        <taxon>metagenomes</taxon>
        <taxon>ecological metagenomes</taxon>
    </lineage>
</organism>
<name>A0A3B0VR43_9ZZZZ</name>
<proteinExistence type="predicted"/>
<sequence length="165" mass="18311">MSEQVHRETENTANSRWGWWLLAGLILLLLLLLLVQLFAGSRPLKPLRETAVSLNITINGQPLLVNFDDLNDNPSDYANLRVQVSGNYLRLEPIDCAPFSGPRIEWGLVADGLQLNASGFEAVVLPIVSANTQMTLEGIWRRYPGPAGCGKEPTAGLWYLEVERI</sequence>
<keyword evidence="1" id="KW-0812">Transmembrane</keyword>
<dbReference type="EMBL" id="UOEU01000817">
    <property type="protein sequence ID" value="VAW40917.1"/>
    <property type="molecule type" value="Genomic_DNA"/>
</dbReference>
<keyword evidence="1" id="KW-1133">Transmembrane helix</keyword>